<dbReference type="AlphaFoldDB" id="A0A1S6QIP2"/>
<feature type="transmembrane region" description="Helical" evidence="9">
    <location>
        <begin position="57"/>
        <end position="80"/>
    </location>
</feature>
<evidence type="ECO:0000256" key="1">
    <source>
        <dbReference type="ARBA" id="ARBA00004651"/>
    </source>
</evidence>
<comment type="similarity">
    <text evidence="2 8">Belongs to the BioY family.</text>
</comment>
<proteinExistence type="inferred from homology"/>
<name>A0A1S6QIP2_9LACO</name>
<dbReference type="Pfam" id="PF02632">
    <property type="entry name" value="BioY"/>
    <property type="match status" value="1"/>
</dbReference>
<keyword evidence="6 9" id="KW-1133">Transmembrane helix</keyword>
<dbReference type="InterPro" id="IPR003784">
    <property type="entry name" value="BioY"/>
</dbReference>
<evidence type="ECO:0000313" key="10">
    <source>
        <dbReference type="EMBL" id="AQW21478.1"/>
    </source>
</evidence>
<dbReference type="GO" id="GO:0005886">
    <property type="term" value="C:plasma membrane"/>
    <property type="evidence" value="ECO:0007669"/>
    <property type="project" value="UniProtKB-SubCell"/>
</dbReference>
<feature type="transmembrane region" description="Helical" evidence="9">
    <location>
        <begin position="117"/>
        <end position="137"/>
    </location>
</feature>
<feature type="transmembrane region" description="Helical" evidence="9">
    <location>
        <begin position="86"/>
        <end position="105"/>
    </location>
</feature>
<dbReference type="PANTHER" id="PTHR34295">
    <property type="entry name" value="BIOTIN TRANSPORTER BIOY"/>
    <property type="match status" value="1"/>
</dbReference>
<dbReference type="PIRSF" id="PIRSF016661">
    <property type="entry name" value="BioY"/>
    <property type="match status" value="1"/>
</dbReference>
<dbReference type="KEGG" id="lcu:PL11_005785"/>
<accession>A0A1S6QIP2</accession>
<dbReference type="RefSeq" id="WP_035167945.1">
    <property type="nucleotide sequence ID" value="NZ_CP018906.1"/>
</dbReference>
<sequence length="178" mass="19203">MSIKHMMQAALMTAVIIVLGLIPGIPLGFIPVPIVLQNVGILLAGELFGIKRGTISVWLFELLVVLGMPFLSGGNGGFAVFLGPTAGYLIIWLFTPALVGGLIKLTNATNSWWREWLAVWIAGVVVMNVFGASWLAIQNHLSLSAAAITFLTFIPGDTIKSLLAVVVARRLRRVKRLD</sequence>
<evidence type="ECO:0000256" key="6">
    <source>
        <dbReference type="ARBA" id="ARBA00022989"/>
    </source>
</evidence>
<keyword evidence="3 8" id="KW-0813">Transport</keyword>
<dbReference type="PANTHER" id="PTHR34295:SF4">
    <property type="entry name" value="BIOTIN TRANSPORTER BIOY-RELATED"/>
    <property type="match status" value="1"/>
</dbReference>
<reference evidence="10 11" key="1">
    <citation type="journal article" date="2015" name="Genome Announc.">
        <title>Genome Sequence of Lactobacillus curieae CCTCC M 2011381T, a Novel Producer of Gamma-aminobutyric Acid.</title>
        <authorList>
            <person name="Wang Y."/>
            <person name="Wang Y."/>
            <person name="Lang C."/>
            <person name="Wei D."/>
            <person name="Xu P."/>
            <person name="Xie J."/>
        </authorList>
    </citation>
    <scope>NUCLEOTIDE SEQUENCE [LARGE SCALE GENOMIC DNA]</scope>
    <source>
        <strain evidence="10 11">CCTCC M 2011381</strain>
    </source>
</reference>
<dbReference type="Proteomes" id="UP000030361">
    <property type="component" value="Chromosome"/>
</dbReference>
<evidence type="ECO:0000256" key="4">
    <source>
        <dbReference type="ARBA" id="ARBA00022475"/>
    </source>
</evidence>
<keyword evidence="11" id="KW-1185">Reference proteome</keyword>
<dbReference type="eggNOG" id="COG1268">
    <property type="taxonomic scope" value="Bacteria"/>
</dbReference>
<keyword evidence="7 8" id="KW-0472">Membrane</keyword>
<evidence type="ECO:0000313" key="11">
    <source>
        <dbReference type="Proteomes" id="UP000030361"/>
    </source>
</evidence>
<keyword evidence="5 9" id="KW-0812">Transmembrane</keyword>
<feature type="transmembrane region" description="Helical" evidence="9">
    <location>
        <begin position="143"/>
        <end position="168"/>
    </location>
</feature>
<evidence type="ECO:0000256" key="5">
    <source>
        <dbReference type="ARBA" id="ARBA00022692"/>
    </source>
</evidence>
<evidence type="ECO:0000256" key="8">
    <source>
        <dbReference type="PIRNR" id="PIRNR016661"/>
    </source>
</evidence>
<evidence type="ECO:0000256" key="7">
    <source>
        <dbReference type="ARBA" id="ARBA00023136"/>
    </source>
</evidence>
<protein>
    <recommendedName>
        <fullName evidence="8">Biotin transporter</fullName>
    </recommendedName>
</protein>
<dbReference type="GO" id="GO:0015225">
    <property type="term" value="F:biotin transmembrane transporter activity"/>
    <property type="evidence" value="ECO:0007669"/>
    <property type="project" value="UniProtKB-UniRule"/>
</dbReference>
<evidence type="ECO:0000256" key="2">
    <source>
        <dbReference type="ARBA" id="ARBA00010692"/>
    </source>
</evidence>
<dbReference type="EMBL" id="CP018906">
    <property type="protein sequence ID" value="AQW21478.1"/>
    <property type="molecule type" value="Genomic_DNA"/>
</dbReference>
<dbReference type="Gene3D" id="1.10.1760.20">
    <property type="match status" value="1"/>
</dbReference>
<gene>
    <name evidence="10" type="ORF">PL11_005785</name>
</gene>
<evidence type="ECO:0000256" key="9">
    <source>
        <dbReference type="SAM" id="Phobius"/>
    </source>
</evidence>
<evidence type="ECO:0000256" key="3">
    <source>
        <dbReference type="ARBA" id="ARBA00022448"/>
    </source>
</evidence>
<organism evidence="10 11">
    <name type="scientific">Lentilactobacillus curieae</name>
    <dbReference type="NCBI Taxonomy" id="1138822"/>
    <lineage>
        <taxon>Bacteria</taxon>
        <taxon>Bacillati</taxon>
        <taxon>Bacillota</taxon>
        <taxon>Bacilli</taxon>
        <taxon>Lactobacillales</taxon>
        <taxon>Lactobacillaceae</taxon>
        <taxon>Lentilactobacillus</taxon>
    </lineage>
</organism>
<comment type="subcellular location">
    <subcellularLocation>
        <location evidence="1 8">Cell membrane</location>
        <topology evidence="1 8">Multi-pass membrane protein</topology>
    </subcellularLocation>
</comment>
<keyword evidence="4 8" id="KW-1003">Cell membrane</keyword>